<sequence length="216" mass="24673">MSKQVFAFSGLGADKRVFQQLDFSDMEVIHIKWLQPREEEYLGSYVHRLAEHYHIPKHGATVIGLSFGGICVSELAKTYDFEKIVLLSSAKTKMELPKSYALTSLLSLHKLIPETQLTKPNALLDWLFGVSSTHDRETLADIIQDTDVKFLKWAIHRIANWKNTVVPTSCLHIHGDKDRIIPIRNVDYSIKIKGGGHFMTLNKAEEISFHVRNYIL</sequence>
<dbReference type="InterPro" id="IPR029058">
    <property type="entry name" value="AB_hydrolase_fold"/>
</dbReference>
<gene>
    <name evidence="1" type="ORF">FAZ15_21220</name>
</gene>
<accession>A0A4U0NLK0</accession>
<comment type="caution">
    <text evidence="1">The sequence shown here is derived from an EMBL/GenBank/DDBJ whole genome shotgun (WGS) entry which is preliminary data.</text>
</comment>
<evidence type="ECO:0000313" key="1">
    <source>
        <dbReference type="EMBL" id="TJZ50874.1"/>
    </source>
</evidence>
<keyword evidence="2" id="KW-1185">Reference proteome</keyword>
<dbReference type="Gene3D" id="3.40.50.1820">
    <property type="entry name" value="alpha/beta hydrolase"/>
    <property type="match status" value="1"/>
</dbReference>
<dbReference type="AlphaFoldDB" id="A0A4U0NLK0"/>
<dbReference type="EMBL" id="SUME01000012">
    <property type="protein sequence ID" value="TJZ50874.1"/>
    <property type="molecule type" value="Genomic_DNA"/>
</dbReference>
<reference evidence="1 2" key="1">
    <citation type="submission" date="2019-04" db="EMBL/GenBank/DDBJ databases">
        <title>Sphingobacterium olei sp. nov., isolated from oil-contaminated soil.</title>
        <authorList>
            <person name="Liu B."/>
        </authorList>
    </citation>
    <scope>NUCLEOTIDE SEQUENCE [LARGE SCALE GENOMIC DNA]</scope>
    <source>
        <strain evidence="1 2">HAL-9</strain>
    </source>
</reference>
<dbReference type="RefSeq" id="WP_136903381.1">
    <property type="nucleotide sequence ID" value="NZ_SUME01000012.1"/>
</dbReference>
<dbReference type="OrthoDB" id="659408at2"/>
<evidence type="ECO:0000313" key="2">
    <source>
        <dbReference type="Proteomes" id="UP000306808"/>
    </source>
</evidence>
<protein>
    <submittedName>
        <fullName evidence="1">Alpha/beta hydrolase</fullName>
    </submittedName>
</protein>
<proteinExistence type="predicted"/>
<name>A0A4U0NLK0_9SPHI</name>
<dbReference type="GO" id="GO:0016787">
    <property type="term" value="F:hydrolase activity"/>
    <property type="evidence" value="ECO:0007669"/>
    <property type="project" value="UniProtKB-KW"/>
</dbReference>
<dbReference type="Proteomes" id="UP000306808">
    <property type="component" value="Unassembled WGS sequence"/>
</dbReference>
<organism evidence="1 2">
    <name type="scientific">Sphingobacterium olei</name>
    <dbReference type="NCBI Taxonomy" id="2571155"/>
    <lineage>
        <taxon>Bacteria</taxon>
        <taxon>Pseudomonadati</taxon>
        <taxon>Bacteroidota</taxon>
        <taxon>Sphingobacteriia</taxon>
        <taxon>Sphingobacteriales</taxon>
        <taxon>Sphingobacteriaceae</taxon>
        <taxon>Sphingobacterium</taxon>
    </lineage>
</organism>
<dbReference type="SUPFAM" id="SSF53474">
    <property type="entry name" value="alpha/beta-Hydrolases"/>
    <property type="match status" value="1"/>
</dbReference>
<keyword evidence="1" id="KW-0378">Hydrolase</keyword>